<keyword evidence="1" id="KW-0812">Transmembrane</keyword>
<comment type="caution">
    <text evidence="2">The sequence shown here is derived from an EMBL/GenBank/DDBJ whole genome shotgun (WGS) entry which is preliminary data.</text>
</comment>
<keyword evidence="1" id="KW-1133">Transmembrane helix</keyword>
<dbReference type="InterPro" id="IPR045428">
    <property type="entry name" value="EACC1"/>
</dbReference>
<name>A0ABQ4I0P2_9ACTN</name>
<evidence type="ECO:0000313" key="2">
    <source>
        <dbReference type="EMBL" id="GIJ11426.1"/>
    </source>
</evidence>
<accession>A0ABQ4I0P2</accession>
<protein>
    <submittedName>
        <fullName evidence="2">Uncharacterized protein</fullName>
    </submittedName>
</protein>
<evidence type="ECO:0000313" key="3">
    <source>
        <dbReference type="Proteomes" id="UP000647017"/>
    </source>
</evidence>
<gene>
    <name evidence="2" type="ORF">Van01_46400</name>
</gene>
<dbReference type="Pfam" id="PF19953">
    <property type="entry name" value="EACC1"/>
    <property type="match status" value="1"/>
</dbReference>
<keyword evidence="3" id="KW-1185">Reference proteome</keyword>
<dbReference type="RefSeq" id="WP_204011433.1">
    <property type="nucleotide sequence ID" value="NZ_BOOZ01000032.1"/>
</dbReference>
<proteinExistence type="predicted"/>
<feature type="transmembrane region" description="Helical" evidence="1">
    <location>
        <begin position="54"/>
        <end position="76"/>
    </location>
</feature>
<organism evidence="2 3">
    <name type="scientific">Micromonospora andamanensis</name>
    <dbReference type="NCBI Taxonomy" id="1287068"/>
    <lineage>
        <taxon>Bacteria</taxon>
        <taxon>Bacillati</taxon>
        <taxon>Actinomycetota</taxon>
        <taxon>Actinomycetes</taxon>
        <taxon>Micromonosporales</taxon>
        <taxon>Micromonosporaceae</taxon>
        <taxon>Micromonospora</taxon>
    </lineage>
</organism>
<reference evidence="2 3" key="1">
    <citation type="submission" date="2021-01" db="EMBL/GenBank/DDBJ databases">
        <title>Whole genome shotgun sequence of Verrucosispora andamanensis NBRC 109075.</title>
        <authorList>
            <person name="Komaki H."/>
            <person name="Tamura T."/>
        </authorList>
    </citation>
    <scope>NUCLEOTIDE SEQUENCE [LARGE SCALE GENOMIC DNA]</scope>
    <source>
        <strain evidence="2 3">NBRC 109075</strain>
    </source>
</reference>
<dbReference type="Proteomes" id="UP000647017">
    <property type="component" value="Unassembled WGS sequence"/>
</dbReference>
<evidence type="ECO:0000256" key="1">
    <source>
        <dbReference type="SAM" id="Phobius"/>
    </source>
</evidence>
<sequence length="123" mass="13215">MNNMALIKVSLLDGSPGDLHSLFTWLQRTDELRGRVRTLPRQPGPHEMGGALEIISVALSSGGAAAVLAGALNTWLQSRRARVSVEFVVDETGETLRRVEVEASNAASIKELYETLASNGKVS</sequence>
<keyword evidence="1" id="KW-0472">Membrane</keyword>
<dbReference type="EMBL" id="BOOZ01000032">
    <property type="protein sequence ID" value="GIJ11426.1"/>
    <property type="molecule type" value="Genomic_DNA"/>
</dbReference>